<name>A0A1I7JW06_9BURK</name>
<organism evidence="2 3">
    <name type="scientific">Paenacidovorax caeni</name>
    <dbReference type="NCBI Taxonomy" id="343013"/>
    <lineage>
        <taxon>Bacteria</taxon>
        <taxon>Pseudomonadati</taxon>
        <taxon>Pseudomonadota</taxon>
        <taxon>Betaproteobacteria</taxon>
        <taxon>Burkholderiales</taxon>
        <taxon>Comamonadaceae</taxon>
        <taxon>Paenacidovorax</taxon>
    </lineage>
</organism>
<gene>
    <name evidence="2" type="ORF">SAMN04489707_103227</name>
</gene>
<feature type="region of interest" description="Disordered" evidence="1">
    <location>
        <begin position="86"/>
        <end position="123"/>
    </location>
</feature>
<accession>A0A1I7JW06</accession>
<protein>
    <submittedName>
        <fullName evidence="2">Uncharacterized protein</fullName>
    </submittedName>
</protein>
<proteinExistence type="predicted"/>
<evidence type="ECO:0000313" key="2">
    <source>
        <dbReference type="EMBL" id="SFU89402.1"/>
    </source>
</evidence>
<keyword evidence="3" id="KW-1185">Reference proteome</keyword>
<evidence type="ECO:0000256" key="1">
    <source>
        <dbReference type="SAM" id="MobiDB-lite"/>
    </source>
</evidence>
<sequence length="123" mass="12668">MPPSASPFLLSRPRLARRLALAWLVLALVLAPALGQMHRVLHLPVALGLAQPAGHDHGLGALFGGHSLADCQLLDQLHHGGAAVAESSLPLAPPDGQRVASPAAQPLRAAPPLPFQARAPPLA</sequence>
<dbReference type="EMBL" id="FPBX01000032">
    <property type="protein sequence ID" value="SFU89402.1"/>
    <property type="molecule type" value="Genomic_DNA"/>
</dbReference>
<reference evidence="2 3" key="1">
    <citation type="submission" date="2016-10" db="EMBL/GenBank/DDBJ databases">
        <authorList>
            <person name="de Groot N.N."/>
        </authorList>
    </citation>
    <scope>NUCLEOTIDE SEQUENCE [LARGE SCALE GENOMIC DNA]</scope>
    <source>
        <strain evidence="2 3">R-24608</strain>
    </source>
</reference>
<dbReference type="AlphaFoldDB" id="A0A1I7JW06"/>
<dbReference type="STRING" id="343013.SAMN04489707_103227"/>
<dbReference type="RefSeq" id="WP_054256870.1">
    <property type="nucleotide sequence ID" value="NZ_FPBX01000032.1"/>
</dbReference>
<evidence type="ECO:0000313" key="3">
    <source>
        <dbReference type="Proteomes" id="UP000183656"/>
    </source>
</evidence>
<dbReference type="Proteomes" id="UP000183656">
    <property type="component" value="Unassembled WGS sequence"/>
</dbReference>